<gene>
    <name evidence="2" type="primary">LOC115230942</name>
</gene>
<proteinExistence type="predicted"/>
<dbReference type="Proteomes" id="UP000515154">
    <property type="component" value="Unplaced"/>
</dbReference>
<name>A0A6P7U3Q1_9MOLL</name>
<dbReference type="AlphaFoldDB" id="A0A6P7U3Q1"/>
<dbReference type="RefSeq" id="XP_029656905.1">
    <property type="nucleotide sequence ID" value="XM_029801045.1"/>
</dbReference>
<accession>A0A6P7U3Q1</accession>
<evidence type="ECO:0000313" key="2">
    <source>
        <dbReference type="RefSeq" id="XP_029656905.1"/>
    </source>
</evidence>
<protein>
    <submittedName>
        <fullName evidence="2">Uncharacterized protein LOC115230942</fullName>
    </submittedName>
</protein>
<sequence length="198" mass="22626">MTAWNRKVFYFVNIIKNDKLKRGSLPRVTSEEGLCSADYITDKNSLKKHVDILGNKDGSYQQSSFNSLVPNLVEPSPEELKHNSNNRRSICGNKSNLEEIDIFSPKKRPRQNLVKTPSVDMVANSMAKRVDKCIEFIEHTTSKRTSEINIAIRKVLKENEGLVDRTEKLALKMRGEDERMRVLIVANGLSDIVVYFIK</sequence>
<keyword evidence="1" id="KW-1185">Reference proteome</keyword>
<evidence type="ECO:0000313" key="1">
    <source>
        <dbReference type="Proteomes" id="UP000515154"/>
    </source>
</evidence>
<reference evidence="2" key="1">
    <citation type="submission" date="2025-08" db="UniProtKB">
        <authorList>
            <consortium name="RefSeq"/>
        </authorList>
    </citation>
    <scope>IDENTIFICATION</scope>
</reference>
<dbReference type="KEGG" id="osn:115230942"/>
<organism evidence="1 2">
    <name type="scientific">Octopus sinensis</name>
    <name type="common">East Asian common octopus</name>
    <dbReference type="NCBI Taxonomy" id="2607531"/>
    <lineage>
        <taxon>Eukaryota</taxon>
        <taxon>Metazoa</taxon>
        <taxon>Spiralia</taxon>
        <taxon>Lophotrochozoa</taxon>
        <taxon>Mollusca</taxon>
        <taxon>Cephalopoda</taxon>
        <taxon>Coleoidea</taxon>
        <taxon>Octopodiformes</taxon>
        <taxon>Octopoda</taxon>
        <taxon>Incirrata</taxon>
        <taxon>Octopodidae</taxon>
        <taxon>Octopus</taxon>
    </lineage>
</organism>